<organism evidence="3 4">
    <name type="scientific">Paenibacillus lentus</name>
    <dbReference type="NCBI Taxonomy" id="1338368"/>
    <lineage>
        <taxon>Bacteria</taxon>
        <taxon>Bacillati</taxon>
        <taxon>Bacillota</taxon>
        <taxon>Bacilli</taxon>
        <taxon>Bacillales</taxon>
        <taxon>Paenibacillaceae</taxon>
        <taxon>Paenibacillus</taxon>
    </lineage>
</organism>
<gene>
    <name evidence="3" type="ORF">EIM92_18605</name>
</gene>
<dbReference type="PROSITE" id="PS51819">
    <property type="entry name" value="VOC"/>
    <property type="match status" value="1"/>
</dbReference>
<dbReference type="GO" id="GO:0046872">
    <property type="term" value="F:metal ion binding"/>
    <property type="evidence" value="ECO:0007669"/>
    <property type="project" value="UniProtKB-KW"/>
</dbReference>
<feature type="domain" description="VOC" evidence="2">
    <location>
        <begin position="5"/>
        <end position="120"/>
    </location>
</feature>
<reference evidence="3 4" key="1">
    <citation type="submission" date="2018-11" db="EMBL/GenBank/DDBJ databases">
        <title>Genome sequencing of Paenibacillus lentus DSM25539(T).</title>
        <authorList>
            <person name="Kook J.-K."/>
            <person name="Park S.-N."/>
            <person name="Lim Y.K."/>
        </authorList>
    </citation>
    <scope>NUCLEOTIDE SEQUENCE [LARGE SCALE GENOMIC DNA]</scope>
    <source>
        <strain evidence="3 4">DSM 25539</strain>
    </source>
</reference>
<dbReference type="PANTHER" id="PTHR36113:SF6">
    <property type="entry name" value="FOSFOMYCIN RESISTANCE PROTEIN FOSX"/>
    <property type="match status" value="1"/>
</dbReference>
<dbReference type="Pfam" id="PF00903">
    <property type="entry name" value="Glyoxalase"/>
    <property type="match status" value="1"/>
</dbReference>
<dbReference type="RefSeq" id="WP_125084096.1">
    <property type="nucleotide sequence ID" value="NZ_CP034248.1"/>
</dbReference>
<dbReference type="InterPro" id="IPR004360">
    <property type="entry name" value="Glyas_Fos-R_dOase_dom"/>
</dbReference>
<proteinExistence type="predicted"/>
<name>A0A3S8RYD1_9BACL</name>
<dbReference type="Proteomes" id="UP000273145">
    <property type="component" value="Chromosome"/>
</dbReference>
<keyword evidence="4" id="KW-1185">Reference proteome</keyword>
<evidence type="ECO:0000256" key="1">
    <source>
        <dbReference type="ARBA" id="ARBA00022723"/>
    </source>
</evidence>
<dbReference type="InterPro" id="IPR051332">
    <property type="entry name" value="Fosfomycin_Res_Enzymes"/>
</dbReference>
<keyword evidence="1" id="KW-0479">Metal-binding</keyword>
<dbReference type="SUPFAM" id="SSF54593">
    <property type="entry name" value="Glyoxalase/Bleomycin resistance protein/Dihydroxybiphenyl dioxygenase"/>
    <property type="match status" value="1"/>
</dbReference>
<dbReference type="GO" id="GO:0016740">
    <property type="term" value="F:transferase activity"/>
    <property type="evidence" value="ECO:0007669"/>
    <property type="project" value="UniProtKB-KW"/>
</dbReference>
<dbReference type="EMBL" id="CP034248">
    <property type="protein sequence ID" value="AZK47927.1"/>
    <property type="molecule type" value="Genomic_DNA"/>
</dbReference>
<evidence type="ECO:0000313" key="4">
    <source>
        <dbReference type="Proteomes" id="UP000273145"/>
    </source>
</evidence>
<keyword evidence="3" id="KW-0808">Transferase</keyword>
<dbReference type="InterPro" id="IPR037523">
    <property type="entry name" value="VOC_core"/>
</dbReference>
<dbReference type="InterPro" id="IPR029068">
    <property type="entry name" value="Glyas_Bleomycin-R_OHBP_Dase"/>
</dbReference>
<protein>
    <submittedName>
        <fullName evidence="3">Glutathione transferase</fullName>
    </submittedName>
</protein>
<dbReference type="Gene3D" id="3.10.180.10">
    <property type="entry name" value="2,3-Dihydroxybiphenyl 1,2-Dioxygenase, domain 1"/>
    <property type="match status" value="1"/>
</dbReference>
<dbReference type="OrthoDB" id="192739at2"/>
<dbReference type="AlphaFoldDB" id="A0A3S8RYD1"/>
<accession>A0A3S8RYD1</accession>
<sequence>MNVVGFSHVTINVSDLDRSLDFYCNLLMMKLRHQGKADAYLEWGSAWICLIQRPGLNKKIEKGMGVDHVAFYINEDDFQEAVSVIERKGVTIVRGPIKRGKGWSINFLDPDGIELELHTSNLDERMEIWK</sequence>
<dbReference type="KEGG" id="plen:EIM92_18605"/>
<dbReference type="PANTHER" id="PTHR36113">
    <property type="entry name" value="LYASE, PUTATIVE-RELATED-RELATED"/>
    <property type="match status" value="1"/>
</dbReference>
<evidence type="ECO:0000313" key="3">
    <source>
        <dbReference type="EMBL" id="AZK47927.1"/>
    </source>
</evidence>
<evidence type="ECO:0000259" key="2">
    <source>
        <dbReference type="PROSITE" id="PS51819"/>
    </source>
</evidence>